<evidence type="ECO:0000313" key="4">
    <source>
        <dbReference type="Proteomes" id="UP000248311"/>
    </source>
</evidence>
<protein>
    <submittedName>
        <fullName evidence="3">tRNA 2-thiouridine synthesizing protein A</fullName>
    </submittedName>
</protein>
<reference evidence="3 4" key="1">
    <citation type="submission" date="2018-06" db="EMBL/GenBank/DDBJ databases">
        <title>Genomic Encyclopedia of Type Strains, Phase III (KMG-III): the genomes of soil and plant-associated and newly described type strains.</title>
        <authorList>
            <person name="Whitman W."/>
        </authorList>
    </citation>
    <scope>NUCLEOTIDE SEQUENCE [LARGE SCALE GENOMIC DNA]</scope>
    <source>
        <strain evidence="3 4">CECT 9025</strain>
    </source>
</reference>
<dbReference type="CDD" id="cd00291">
    <property type="entry name" value="SirA_YedF_YeeD"/>
    <property type="match status" value="1"/>
</dbReference>
<accession>A0A318T0C5</accession>
<dbReference type="EMBL" id="QJTE01000001">
    <property type="protein sequence ID" value="PYE86069.1"/>
    <property type="molecule type" value="Genomic_DNA"/>
</dbReference>
<evidence type="ECO:0000256" key="1">
    <source>
        <dbReference type="ARBA" id="ARBA00008984"/>
    </source>
</evidence>
<dbReference type="InterPro" id="IPR001455">
    <property type="entry name" value="TusA-like"/>
</dbReference>
<evidence type="ECO:0000313" key="3">
    <source>
        <dbReference type="EMBL" id="PYE86069.1"/>
    </source>
</evidence>
<dbReference type="Pfam" id="PF01206">
    <property type="entry name" value="TusA"/>
    <property type="match status" value="1"/>
</dbReference>
<dbReference type="Proteomes" id="UP000248311">
    <property type="component" value="Unassembled WGS sequence"/>
</dbReference>
<dbReference type="Gene3D" id="3.30.110.40">
    <property type="entry name" value="TusA-like domain"/>
    <property type="match status" value="1"/>
</dbReference>
<dbReference type="OrthoDB" id="9797551at2"/>
<comment type="similarity">
    <text evidence="1">Belongs to the sulfur carrier protein TusA family.</text>
</comment>
<proteinExistence type="inferred from homology"/>
<dbReference type="AlphaFoldDB" id="A0A318T0C5"/>
<dbReference type="PANTHER" id="PTHR33279">
    <property type="entry name" value="SULFUR CARRIER PROTEIN YEDF-RELATED"/>
    <property type="match status" value="1"/>
</dbReference>
<organism evidence="3 4">
    <name type="scientific">Pseudoroseicyclus aestuarii</name>
    <dbReference type="NCBI Taxonomy" id="1795041"/>
    <lineage>
        <taxon>Bacteria</taxon>
        <taxon>Pseudomonadati</taxon>
        <taxon>Pseudomonadota</taxon>
        <taxon>Alphaproteobacteria</taxon>
        <taxon>Rhodobacterales</taxon>
        <taxon>Paracoccaceae</taxon>
        <taxon>Pseudoroseicyclus</taxon>
    </lineage>
</organism>
<dbReference type="SUPFAM" id="SSF64307">
    <property type="entry name" value="SirA-like"/>
    <property type="match status" value="1"/>
</dbReference>
<keyword evidence="4" id="KW-1185">Reference proteome</keyword>
<evidence type="ECO:0000259" key="2">
    <source>
        <dbReference type="PROSITE" id="PS01148"/>
    </source>
</evidence>
<feature type="domain" description="UPF0033" evidence="2">
    <location>
        <begin position="7"/>
        <end position="31"/>
    </location>
</feature>
<comment type="caution">
    <text evidence="3">The sequence shown here is derived from an EMBL/GenBank/DDBJ whole genome shotgun (WGS) entry which is preliminary data.</text>
</comment>
<dbReference type="InterPro" id="IPR036868">
    <property type="entry name" value="TusA-like_sf"/>
</dbReference>
<dbReference type="PANTHER" id="PTHR33279:SF6">
    <property type="entry name" value="SULFUR CARRIER PROTEIN YEDF-RELATED"/>
    <property type="match status" value="1"/>
</dbReference>
<dbReference type="RefSeq" id="WP_110813065.1">
    <property type="nucleotide sequence ID" value="NZ_QJTE01000001.1"/>
</dbReference>
<name>A0A318T0C5_9RHOB</name>
<gene>
    <name evidence="3" type="ORF">DFP88_101744</name>
</gene>
<dbReference type="PROSITE" id="PS01148">
    <property type="entry name" value="UPF0033"/>
    <property type="match status" value="1"/>
</dbReference>
<sequence length="79" mass="8645">MTTPEEIDTRGMRCPLPVLRAQKRLRAMPPGAVLRVLADDPVALIDMPHFCAEAGHDYLGASDEGGSQVHLIRKQNGRP</sequence>